<dbReference type="Proteomes" id="UP000694867">
    <property type="component" value="Unplaced"/>
</dbReference>
<evidence type="ECO:0000256" key="7">
    <source>
        <dbReference type="PROSITE-ProRule" id="PRU00205"/>
    </source>
</evidence>
<feature type="transmembrane region" description="Helical" evidence="8">
    <location>
        <begin position="244"/>
        <end position="265"/>
    </location>
</feature>
<evidence type="ECO:0000256" key="8">
    <source>
        <dbReference type="SAM" id="Phobius"/>
    </source>
</evidence>
<reference evidence="11" key="1">
    <citation type="submission" date="2025-08" db="UniProtKB">
        <authorList>
            <consortium name="RefSeq"/>
        </authorList>
    </citation>
    <scope>IDENTIFICATION</scope>
</reference>
<dbReference type="GO" id="GO:0046513">
    <property type="term" value="P:ceramide biosynthetic process"/>
    <property type="evidence" value="ECO:0007669"/>
    <property type="project" value="InterPro"/>
</dbReference>
<dbReference type="PANTHER" id="PTHR12560">
    <property type="entry name" value="LONGEVITY ASSURANCE FACTOR 1 LAG1"/>
    <property type="match status" value="1"/>
</dbReference>
<proteinExistence type="predicted"/>
<feature type="transmembrane region" description="Helical" evidence="8">
    <location>
        <begin position="154"/>
        <end position="174"/>
    </location>
</feature>
<organism evidence="10 11">
    <name type="scientific">Galendromus occidentalis</name>
    <name type="common">western predatory mite</name>
    <dbReference type="NCBI Taxonomy" id="34638"/>
    <lineage>
        <taxon>Eukaryota</taxon>
        <taxon>Metazoa</taxon>
        <taxon>Ecdysozoa</taxon>
        <taxon>Arthropoda</taxon>
        <taxon>Chelicerata</taxon>
        <taxon>Arachnida</taxon>
        <taxon>Acari</taxon>
        <taxon>Parasitiformes</taxon>
        <taxon>Mesostigmata</taxon>
        <taxon>Gamasina</taxon>
        <taxon>Phytoseioidea</taxon>
        <taxon>Phytoseiidae</taxon>
        <taxon>Typhlodrominae</taxon>
        <taxon>Galendromus</taxon>
    </lineage>
</organism>
<dbReference type="InterPro" id="IPR016439">
    <property type="entry name" value="Lag1/Lac1-like"/>
</dbReference>
<dbReference type="AlphaFoldDB" id="A0AAJ6VZB0"/>
<feature type="transmembrane region" description="Helical" evidence="8">
    <location>
        <begin position="286"/>
        <end position="305"/>
    </location>
</feature>
<dbReference type="PROSITE" id="PS50922">
    <property type="entry name" value="TLC"/>
    <property type="match status" value="1"/>
</dbReference>
<accession>A0AAJ6VZB0</accession>
<protein>
    <submittedName>
        <fullName evidence="11">Ceramide synthase 1</fullName>
    </submittedName>
</protein>
<gene>
    <name evidence="11" type="primary">LOC100902608</name>
</gene>
<dbReference type="KEGG" id="goe:100902608"/>
<feature type="domain" description="TLC" evidence="9">
    <location>
        <begin position="109"/>
        <end position="317"/>
    </location>
</feature>
<evidence type="ECO:0000313" key="11">
    <source>
        <dbReference type="RefSeq" id="XP_003746854.1"/>
    </source>
</evidence>
<feature type="transmembrane region" description="Helical" evidence="8">
    <location>
        <begin position="65"/>
        <end position="90"/>
    </location>
</feature>
<comment type="subcellular location">
    <subcellularLocation>
        <location evidence="1">Membrane</location>
        <topology evidence="1">Multi-pass membrane protein</topology>
    </subcellularLocation>
</comment>
<evidence type="ECO:0000313" key="10">
    <source>
        <dbReference type="Proteomes" id="UP000694867"/>
    </source>
</evidence>
<sequence>MGENSSEVTSNMHAWETMPSYWQLAHDMIEIFNKSINRYQDGSYRFPRDISEDVNFLLNFSRLDLILLLALAVGFTMLRTILSKTIFVPLGRHLKLTEESIAKLPESIWKLLYYGLIASYAFRTVISGGHNRFFQSPSSVWDGWTAEAAIPSDIYTLYVIQGGFYLHGLYALFFQDAWRKDSVMMGIHHMVTISLIWISFVCRYHNIGALVMLFHDFCDVELEFAKVNVYLKVRNGQTHRLNDILAAGSFLAMTVTWFVCRLYYFPLKVLYASSTVLLRRGFIPDYTLLNNTMLLALTAMNLFWFSQMLFLLYKILTGELQEVDDLREYDVVEKLERTSDKVTTKKID</sequence>
<comment type="pathway">
    <text evidence="3">Sphingolipid metabolism.</text>
</comment>
<keyword evidence="6 7" id="KW-0472">Membrane</keyword>
<evidence type="ECO:0000256" key="3">
    <source>
        <dbReference type="ARBA" id="ARBA00004991"/>
    </source>
</evidence>
<name>A0AAJ6VZB0_9ACAR</name>
<dbReference type="SMART" id="SM00724">
    <property type="entry name" value="TLC"/>
    <property type="match status" value="1"/>
</dbReference>
<dbReference type="InterPro" id="IPR006634">
    <property type="entry name" value="TLC-dom"/>
</dbReference>
<dbReference type="GO" id="GO:0016020">
    <property type="term" value="C:membrane"/>
    <property type="evidence" value="ECO:0007669"/>
    <property type="project" value="UniProtKB-SubCell"/>
</dbReference>
<dbReference type="Pfam" id="PF03798">
    <property type="entry name" value="TRAM_LAG1_CLN8"/>
    <property type="match status" value="1"/>
</dbReference>
<comment type="pathway">
    <text evidence="2">Lipid metabolism; sphingolipid metabolism.</text>
</comment>
<keyword evidence="10" id="KW-1185">Reference proteome</keyword>
<evidence type="ECO:0000259" key="9">
    <source>
        <dbReference type="PROSITE" id="PS50922"/>
    </source>
</evidence>
<dbReference type="PIRSF" id="PIRSF005225">
    <property type="entry name" value="LAG1_LAC1"/>
    <property type="match status" value="1"/>
</dbReference>
<keyword evidence="4 7" id="KW-0812">Transmembrane</keyword>
<feature type="transmembrane region" description="Helical" evidence="8">
    <location>
        <begin position="186"/>
        <end position="206"/>
    </location>
</feature>
<evidence type="ECO:0000256" key="1">
    <source>
        <dbReference type="ARBA" id="ARBA00004141"/>
    </source>
</evidence>
<evidence type="ECO:0000256" key="4">
    <source>
        <dbReference type="ARBA" id="ARBA00022692"/>
    </source>
</evidence>
<dbReference type="RefSeq" id="XP_003746854.1">
    <property type="nucleotide sequence ID" value="XM_003746806.2"/>
</dbReference>
<dbReference type="GeneID" id="100902608"/>
<dbReference type="GO" id="GO:0050291">
    <property type="term" value="F:sphingosine N-acyltransferase activity"/>
    <property type="evidence" value="ECO:0007669"/>
    <property type="project" value="InterPro"/>
</dbReference>
<evidence type="ECO:0000256" key="2">
    <source>
        <dbReference type="ARBA" id="ARBA00004760"/>
    </source>
</evidence>
<dbReference type="PANTHER" id="PTHR12560:SF58">
    <property type="entry name" value="CERAMIDE SYNTHASE 1"/>
    <property type="match status" value="1"/>
</dbReference>
<feature type="transmembrane region" description="Helical" evidence="8">
    <location>
        <begin position="111"/>
        <end position="134"/>
    </location>
</feature>
<keyword evidence="5 8" id="KW-1133">Transmembrane helix</keyword>
<evidence type="ECO:0000256" key="5">
    <source>
        <dbReference type="ARBA" id="ARBA00022989"/>
    </source>
</evidence>
<evidence type="ECO:0000256" key="6">
    <source>
        <dbReference type="ARBA" id="ARBA00023136"/>
    </source>
</evidence>